<feature type="compositionally biased region" description="Basic residues" evidence="2">
    <location>
        <begin position="40"/>
        <end position="49"/>
    </location>
</feature>
<feature type="region of interest" description="Disordered" evidence="2">
    <location>
        <begin position="254"/>
        <end position="307"/>
    </location>
</feature>
<feature type="compositionally biased region" description="Low complexity" evidence="2">
    <location>
        <begin position="146"/>
        <end position="161"/>
    </location>
</feature>
<feature type="compositionally biased region" description="Polar residues" evidence="2">
    <location>
        <begin position="287"/>
        <end position="304"/>
    </location>
</feature>
<evidence type="ECO:0000259" key="3">
    <source>
        <dbReference type="PROSITE" id="PS50103"/>
    </source>
</evidence>
<feature type="domain" description="C3H1-type" evidence="3">
    <location>
        <begin position="580"/>
        <end position="607"/>
    </location>
</feature>
<reference evidence="5" key="1">
    <citation type="journal article" date="2016" name="Nature">
        <title>Genome evolution in the allotetraploid frog Xenopus laevis.</title>
        <authorList>
            <person name="Session A.M."/>
            <person name="Uno Y."/>
            <person name="Kwon T."/>
            <person name="Chapman J.A."/>
            <person name="Toyoda A."/>
            <person name="Takahashi S."/>
            <person name="Fukui A."/>
            <person name="Hikosaka A."/>
            <person name="Suzuki A."/>
            <person name="Kondo M."/>
            <person name="van Heeringen S.J."/>
            <person name="Quigley I."/>
            <person name="Heinz S."/>
            <person name="Ogino H."/>
            <person name="Ochi H."/>
            <person name="Hellsten U."/>
            <person name="Lyons J.B."/>
            <person name="Simakov O."/>
            <person name="Putnam N."/>
            <person name="Stites J."/>
            <person name="Kuroki Y."/>
            <person name="Tanaka T."/>
            <person name="Michiue T."/>
            <person name="Watanabe M."/>
            <person name="Bogdanovic O."/>
            <person name="Lister R."/>
            <person name="Georgiou G."/>
            <person name="Paranjpe S.S."/>
            <person name="van Kruijsbergen I."/>
            <person name="Shu S."/>
            <person name="Carlson J."/>
            <person name="Kinoshita T."/>
            <person name="Ohta Y."/>
            <person name="Mawaribuchi S."/>
            <person name="Jenkins J."/>
            <person name="Grimwood J."/>
            <person name="Schmutz J."/>
            <person name="Mitros T."/>
            <person name="Mozaffari S.V."/>
            <person name="Suzuki Y."/>
            <person name="Haramoto Y."/>
            <person name="Yamamoto T.S."/>
            <person name="Takagi C."/>
            <person name="Heald R."/>
            <person name="Miller K."/>
            <person name="Haudenschild C."/>
            <person name="Kitzman J."/>
            <person name="Nakayama T."/>
            <person name="Izutsu Y."/>
            <person name="Robert J."/>
            <person name="Fortriede J."/>
            <person name="Burns K."/>
            <person name="Lotay V."/>
            <person name="Karimi K."/>
            <person name="Yasuoka Y."/>
            <person name="Dichmann D.S."/>
            <person name="Flajnik M.F."/>
            <person name="Houston D.W."/>
            <person name="Shendure J."/>
            <person name="DuPasquier L."/>
            <person name="Vize P.D."/>
            <person name="Zorn A.M."/>
            <person name="Ito M."/>
            <person name="Marcotte E.M."/>
            <person name="Wallingford J.B."/>
            <person name="Ito Y."/>
            <person name="Asashima M."/>
            <person name="Ueno N."/>
            <person name="Matsuda Y."/>
            <person name="Veenstra G.J."/>
            <person name="Fujiyama A."/>
            <person name="Harland R.M."/>
            <person name="Taira M."/>
            <person name="Rokhsar D.S."/>
        </authorList>
    </citation>
    <scope>NUCLEOTIDE SEQUENCE [LARGE SCALE GENOMIC DNA]</scope>
    <source>
        <strain evidence="5">J</strain>
    </source>
</reference>
<dbReference type="AlphaFoldDB" id="A0A974DBV3"/>
<feature type="region of interest" description="Disordered" evidence="2">
    <location>
        <begin position="21"/>
        <end position="179"/>
    </location>
</feature>
<dbReference type="Proteomes" id="UP000694892">
    <property type="component" value="Chromosome 3L"/>
</dbReference>
<keyword evidence="1" id="KW-0863">Zinc-finger</keyword>
<proteinExistence type="predicted"/>
<feature type="compositionally biased region" description="Basic and acidic residues" evidence="2">
    <location>
        <begin position="387"/>
        <end position="397"/>
    </location>
</feature>
<feature type="region of interest" description="Disordered" evidence="2">
    <location>
        <begin position="368"/>
        <end position="397"/>
    </location>
</feature>
<keyword evidence="1" id="KW-0479">Metal-binding</keyword>
<dbReference type="OMA" id="NESQCKW"/>
<dbReference type="PANTHER" id="PTHR35558:SF1">
    <property type="entry name" value="ENDONUCLEASE_EXONUCLEASE_PHOSPHATASE DOMAIN-CONTAINING PROTEIN"/>
    <property type="match status" value="1"/>
</dbReference>
<dbReference type="InterPro" id="IPR000571">
    <property type="entry name" value="Znf_CCCH"/>
</dbReference>
<dbReference type="PROSITE" id="PS50103">
    <property type="entry name" value="ZF_C3H1"/>
    <property type="match status" value="1"/>
</dbReference>
<accession>A0A974DBV3</accession>
<evidence type="ECO:0000256" key="2">
    <source>
        <dbReference type="SAM" id="MobiDB-lite"/>
    </source>
</evidence>
<keyword evidence="1" id="KW-0862">Zinc</keyword>
<sequence length="650" mass="69389">MADLEALIEMLREEARKRGGEWLRTLIPEGEPEAAPAVLRRSRRARAPTRRSPSPVGRKRGAAAASHSSTEGDRSGGNGGRRRRSTSPQPSSSTASAQSRLGRSPRESASRSSGDREVGGAVGQSDEAQMQQVDEECGLSGGQRLAQASSGDSGAGPSALGVFAAGPNRGGSAPGAMGDMRPRERGIWQGTADITIGPTTPVREILGAGTQCGSNRLLGCPQQGQVTASGTAVVGEMAVEQSGMALPPRLSFQVPGATSSGGQLRPDPVQDGGRNRSQVPGTDHIVQYSSSSNTHIGQPTTAGVSQPREHLTESFMDTLRQLFSQWQKGQGGQVSSGTEVNTPGVLGGANTAGATVAANKEALNVPEVSNGNLTAGSVSGTQGEAVSGDKAKDKKLPLSDSAKSNTYVCFEGPLGAHLKPEVREKIWKREYVDIFTLLPLERFGIDRYEKGKEHRKEEDEERRRFRLIPRTFGNWLQAFAILASVVGEKHSELCSALFCYMDGIWEAHRVYGGLAWLRYDEQFRQRMAVRSDLSWDHRDIGLWMRLMNTKGYQGYGGSSGSTNQPFQGGSGGHNSGSAGAHKKGVCWLFNESQCKWGSTCRFKHECSWCAGNHPFSRCFKKPKGAAPRTRDGFGKGGDASDSRGDGSVAK</sequence>
<protein>
    <recommendedName>
        <fullName evidence="3">C3H1-type domain-containing protein</fullName>
    </recommendedName>
</protein>
<feature type="region of interest" description="Disordered" evidence="2">
    <location>
        <begin position="620"/>
        <end position="650"/>
    </location>
</feature>
<dbReference type="GO" id="GO:0008270">
    <property type="term" value="F:zinc ion binding"/>
    <property type="evidence" value="ECO:0007669"/>
    <property type="project" value="UniProtKB-KW"/>
</dbReference>
<dbReference type="PANTHER" id="PTHR35558">
    <property type="entry name" value="SGNH_HYDRO DOMAIN-CONTAINING PROTEIN"/>
    <property type="match status" value="1"/>
</dbReference>
<gene>
    <name evidence="4" type="ORF">XELAEV_18017596mg</name>
</gene>
<evidence type="ECO:0000256" key="1">
    <source>
        <dbReference type="PROSITE-ProRule" id="PRU00723"/>
    </source>
</evidence>
<feature type="compositionally biased region" description="Polar residues" evidence="2">
    <location>
        <begin position="368"/>
        <end position="384"/>
    </location>
</feature>
<feature type="compositionally biased region" description="Low complexity" evidence="2">
    <location>
        <begin position="86"/>
        <end position="100"/>
    </location>
</feature>
<feature type="compositionally biased region" description="Basic and acidic residues" evidence="2">
    <location>
        <begin position="628"/>
        <end position="644"/>
    </location>
</feature>
<feature type="compositionally biased region" description="Basic and acidic residues" evidence="2">
    <location>
        <begin position="104"/>
        <end position="118"/>
    </location>
</feature>
<feature type="zinc finger region" description="C3H1-type" evidence="1">
    <location>
        <begin position="580"/>
        <end position="607"/>
    </location>
</feature>
<name>A0A974DBV3_XENLA</name>
<organism evidence="4 5">
    <name type="scientific">Xenopus laevis</name>
    <name type="common">African clawed frog</name>
    <dbReference type="NCBI Taxonomy" id="8355"/>
    <lineage>
        <taxon>Eukaryota</taxon>
        <taxon>Metazoa</taxon>
        <taxon>Chordata</taxon>
        <taxon>Craniata</taxon>
        <taxon>Vertebrata</taxon>
        <taxon>Euteleostomi</taxon>
        <taxon>Amphibia</taxon>
        <taxon>Batrachia</taxon>
        <taxon>Anura</taxon>
        <taxon>Pipoidea</taxon>
        <taxon>Pipidae</taxon>
        <taxon>Xenopodinae</taxon>
        <taxon>Xenopus</taxon>
        <taxon>Xenopus</taxon>
    </lineage>
</organism>
<dbReference type="EMBL" id="CM004470">
    <property type="protein sequence ID" value="OCT88963.1"/>
    <property type="molecule type" value="Genomic_DNA"/>
</dbReference>
<evidence type="ECO:0000313" key="4">
    <source>
        <dbReference type="EMBL" id="OCT88963.1"/>
    </source>
</evidence>
<evidence type="ECO:0000313" key="5">
    <source>
        <dbReference type="Proteomes" id="UP000694892"/>
    </source>
</evidence>